<proteinExistence type="inferred from homology"/>
<dbReference type="EC" id="5.6.2.3" evidence="13"/>
<evidence type="ECO:0000256" key="12">
    <source>
        <dbReference type="ARBA" id="ARBA00023242"/>
    </source>
</evidence>
<keyword evidence="11" id="KW-0413">Isomerase</keyword>
<keyword evidence="17" id="KW-1185">Reference proteome</keyword>
<gene>
    <name evidence="16" type="ORF">RRG08_048657</name>
</gene>
<dbReference type="AlphaFoldDB" id="A0AAE1ADD0"/>
<dbReference type="GO" id="GO:0006139">
    <property type="term" value="P:nucleobase-containing compound metabolic process"/>
    <property type="evidence" value="ECO:0007669"/>
    <property type="project" value="InterPro"/>
</dbReference>
<comment type="subcellular location">
    <subcellularLocation>
        <location evidence="2">Nucleus</location>
    </subcellularLocation>
</comment>
<dbReference type="GO" id="GO:0005524">
    <property type="term" value="F:ATP binding"/>
    <property type="evidence" value="ECO:0007669"/>
    <property type="project" value="UniProtKB-KW"/>
</dbReference>
<keyword evidence="9" id="KW-0408">Iron</keyword>
<dbReference type="GO" id="GO:0005634">
    <property type="term" value="C:nucleus"/>
    <property type="evidence" value="ECO:0007669"/>
    <property type="project" value="UniProtKB-SubCell"/>
</dbReference>
<evidence type="ECO:0000256" key="5">
    <source>
        <dbReference type="ARBA" id="ARBA00022741"/>
    </source>
</evidence>
<evidence type="ECO:0000256" key="14">
    <source>
        <dbReference type="ARBA" id="ARBA00048954"/>
    </source>
</evidence>
<name>A0AAE1ADD0_9GAST</name>
<accession>A0AAE1ADD0</accession>
<dbReference type="Pfam" id="PF13307">
    <property type="entry name" value="Helicase_C_2"/>
    <property type="match status" value="1"/>
</dbReference>
<dbReference type="Gene3D" id="3.40.50.300">
    <property type="entry name" value="P-loop containing nucleotide triphosphate hydrolases"/>
    <property type="match status" value="1"/>
</dbReference>
<dbReference type="EMBL" id="JAWDGP010002127">
    <property type="protein sequence ID" value="KAK3785523.1"/>
    <property type="molecule type" value="Genomic_DNA"/>
</dbReference>
<keyword evidence="5" id="KW-0547">Nucleotide-binding</keyword>
<comment type="cofactor">
    <cofactor evidence="1">
        <name>[4Fe-4S] cluster</name>
        <dbReference type="ChEBI" id="CHEBI:49883"/>
    </cofactor>
</comment>
<dbReference type="GO" id="GO:0051536">
    <property type="term" value="F:iron-sulfur cluster binding"/>
    <property type="evidence" value="ECO:0007669"/>
    <property type="project" value="UniProtKB-KW"/>
</dbReference>
<dbReference type="Proteomes" id="UP001283361">
    <property type="component" value="Unassembled WGS sequence"/>
</dbReference>
<evidence type="ECO:0000256" key="1">
    <source>
        <dbReference type="ARBA" id="ARBA00001966"/>
    </source>
</evidence>
<evidence type="ECO:0000256" key="2">
    <source>
        <dbReference type="ARBA" id="ARBA00004123"/>
    </source>
</evidence>
<evidence type="ECO:0000256" key="3">
    <source>
        <dbReference type="ARBA" id="ARBA00008435"/>
    </source>
</evidence>
<keyword evidence="4" id="KW-0479">Metal-binding</keyword>
<dbReference type="SMART" id="SM00491">
    <property type="entry name" value="HELICc2"/>
    <property type="match status" value="1"/>
</dbReference>
<evidence type="ECO:0000256" key="9">
    <source>
        <dbReference type="ARBA" id="ARBA00023004"/>
    </source>
</evidence>
<evidence type="ECO:0000313" key="17">
    <source>
        <dbReference type="Proteomes" id="UP001283361"/>
    </source>
</evidence>
<comment type="similarity">
    <text evidence="3">Belongs to the DEAD box helicase family. DEAH subfamily. DDX11/CHL1 sub-subfamily.</text>
</comment>
<evidence type="ECO:0000313" key="16">
    <source>
        <dbReference type="EMBL" id="KAK3785523.1"/>
    </source>
</evidence>
<dbReference type="GO" id="GO:0046872">
    <property type="term" value="F:metal ion binding"/>
    <property type="evidence" value="ECO:0007669"/>
    <property type="project" value="UniProtKB-KW"/>
</dbReference>
<dbReference type="PANTHER" id="PTHR11472:SF41">
    <property type="entry name" value="ATP-DEPENDENT DNA HELICASE DDX11-RELATED"/>
    <property type="match status" value="1"/>
</dbReference>
<dbReference type="InterPro" id="IPR006555">
    <property type="entry name" value="ATP-dep_Helicase_C"/>
</dbReference>
<evidence type="ECO:0000256" key="6">
    <source>
        <dbReference type="ARBA" id="ARBA00022801"/>
    </source>
</evidence>
<keyword evidence="7" id="KW-0347">Helicase</keyword>
<comment type="caution">
    <text evidence="16">The sequence shown here is derived from an EMBL/GenBank/DDBJ whole genome shotgun (WGS) entry which is preliminary data.</text>
</comment>
<organism evidence="16 17">
    <name type="scientific">Elysia crispata</name>
    <name type="common">lettuce slug</name>
    <dbReference type="NCBI Taxonomy" id="231223"/>
    <lineage>
        <taxon>Eukaryota</taxon>
        <taxon>Metazoa</taxon>
        <taxon>Spiralia</taxon>
        <taxon>Lophotrochozoa</taxon>
        <taxon>Mollusca</taxon>
        <taxon>Gastropoda</taxon>
        <taxon>Heterobranchia</taxon>
        <taxon>Euthyneura</taxon>
        <taxon>Panpulmonata</taxon>
        <taxon>Sacoglossa</taxon>
        <taxon>Placobranchoidea</taxon>
        <taxon>Plakobranchidae</taxon>
        <taxon>Elysia</taxon>
    </lineage>
</organism>
<evidence type="ECO:0000256" key="11">
    <source>
        <dbReference type="ARBA" id="ARBA00023235"/>
    </source>
</evidence>
<evidence type="ECO:0000256" key="4">
    <source>
        <dbReference type="ARBA" id="ARBA00022723"/>
    </source>
</evidence>
<evidence type="ECO:0000259" key="15">
    <source>
        <dbReference type="SMART" id="SM00491"/>
    </source>
</evidence>
<keyword evidence="12" id="KW-0539">Nucleus</keyword>
<dbReference type="GO" id="GO:0034085">
    <property type="term" value="P:establishment of sister chromatid cohesion"/>
    <property type="evidence" value="ECO:0007669"/>
    <property type="project" value="TreeGrafter"/>
</dbReference>
<dbReference type="GO" id="GO:0003676">
    <property type="term" value="F:nucleic acid binding"/>
    <property type="evidence" value="ECO:0007669"/>
    <property type="project" value="InterPro"/>
</dbReference>
<dbReference type="FunFam" id="3.40.50.300:FF:001372">
    <property type="entry name" value="ATP-dependent DNA helicase chl1"/>
    <property type="match status" value="1"/>
</dbReference>
<evidence type="ECO:0000256" key="13">
    <source>
        <dbReference type="ARBA" id="ARBA00044969"/>
    </source>
</evidence>
<feature type="domain" description="ATP-dependent helicase C-terminal" evidence="15">
    <location>
        <begin position="58"/>
        <end position="215"/>
    </location>
</feature>
<comment type="catalytic activity">
    <reaction evidence="14">
        <text>ATP + H2O = ADP + phosphate + H(+)</text>
        <dbReference type="Rhea" id="RHEA:13065"/>
        <dbReference type="ChEBI" id="CHEBI:15377"/>
        <dbReference type="ChEBI" id="CHEBI:15378"/>
        <dbReference type="ChEBI" id="CHEBI:30616"/>
        <dbReference type="ChEBI" id="CHEBI:43474"/>
        <dbReference type="ChEBI" id="CHEBI:456216"/>
        <dbReference type="EC" id="5.6.2.3"/>
    </reaction>
</comment>
<dbReference type="InterPro" id="IPR027417">
    <property type="entry name" value="P-loop_NTPase"/>
</dbReference>
<sequence>MNWVCGACGYEVRRRSAQTERETAISLICFYEIEELGRVLCNVCNVVPGGVVCFFPSYDYEKLVISVWEKSGVLAKIQLKKKVLREPRRSGLADQVLTEYSDCVKRYLSWQGSLTGAVLMCVVGGKMSEGINFSDDLGRCIVMVGLPFPNINSPELKEKMNYLNANFEKDQDGRQAGQVHYENLCMKAVNQSIGRAIRHKNDYASILLLDQRYLRGNIVSKLPTWISKHLQKAERFPLLMQLLPKFFSLHKK</sequence>
<evidence type="ECO:0000256" key="8">
    <source>
        <dbReference type="ARBA" id="ARBA00022840"/>
    </source>
</evidence>
<evidence type="ECO:0000256" key="7">
    <source>
        <dbReference type="ARBA" id="ARBA00022806"/>
    </source>
</evidence>
<dbReference type="PANTHER" id="PTHR11472">
    <property type="entry name" value="DNA REPAIR DEAD HELICASE RAD3/XP-D SUBFAMILY MEMBER"/>
    <property type="match status" value="1"/>
</dbReference>
<dbReference type="CDD" id="cd18788">
    <property type="entry name" value="SF2_C_XPD"/>
    <property type="match status" value="1"/>
</dbReference>
<keyword evidence="6" id="KW-0378">Hydrolase</keyword>
<dbReference type="GO" id="GO:0016818">
    <property type="term" value="F:hydrolase activity, acting on acid anhydrides, in phosphorus-containing anhydrides"/>
    <property type="evidence" value="ECO:0007669"/>
    <property type="project" value="InterPro"/>
</dbReference>
<dbReference type="InterPro" id="IPR045028">
    <property type="entry name" value="DinG/Rad3-like"/>
</dbReference>
<dbReference type="GO" id="GO:0043139">
    <property type="term" value="F:5'-3' DNA helicase activity"/>
    <property type="evidence" value="ECO:0007669"/>
    <property type="project" value="UniProtKB-EC"/>
</dbReference>
<keyword evidence="10" id="KW-0411">Iron-sulfur</keyword>
<reference evidence="16" key="1">
    <citation type="journal article" date="2023" name="G3 (Bethesda)">
        <title>A reference genome for the long-term kleptoplast-retaining sea slug Elysia crispata morphotype clarki.</title>
        <authorList>
            <person name="Eastman K.E."/>
            <person name="Pendleton A.L."/>
            <person name="Shaikh M.A."/>
            <person name="Suttiyut T."/>
            <person name="Ogas R."/>
            <person name="Tomko P."/>
            <person name="Gavelis G."/>
            <person name="Widhalm J.R."/>
            <person name="Wisecaver J.H."/>
        </authorList>
    </citation>
    <scope>NUCLEOTIDE SEQUENCE</scope>
    <source>
        <strain evidence="16">ECLA1</strain>
    </source>
</reference>
<keyword evidence="8" id="KW-0067">ATP-binding</keyword>
<protein>
    <recommendedName>
        <fullName evidence="13">DNA 5'-3' helicase</fullName>
        <ecNumber evidence="13">5.6.2.3</ecNumber>
    </recommendedName>
</protein>
<evidence type="ECO:0000256" key="10">
    <source>
        <dbReference type="ARBA" id="ARBA00023014"/>
    </source>
</evidence>